<protein>
    <submittedName>
        <fullName evidence="4">Lipoprotein-like protein</fullName>
    </submittedName>
</protein>
<dbReference type="KEGG" id="rta:Rta_08150"/>
<dbReference type="GO" id="GO:0120010">
    <property type="term" value="P:intermembrane phospholipid transfer"/>
    <property type="evidence" value="ECO:0007669"/>
    <property type="project" value="TreeGrafter"/>
</dbReference>
<dbReference type="PRINTS" id="PR01805">
    <property type="entry name" value="VACJLIPOPROT"/>
</dbReference>
<dbReference type="PANTHER" id="PTHR30035">
    <property type="entry name" value="LIPOPROTEIN VACJ-RELATED"/>
    <property type="match status" value="1"/>
</dbReference>
<keyword evidence="5" id="KW-1185">Reference proteome</keyword>
<reference evidence="4 5" key="2">
    <citation type="journal article" date="2011" name="PLoS ONE">
        <title>The Cyst-Dividing Bacterium Ramlibacter tataouinensis TTB310 Genome Reveals a Well-Stocked Toolbox for Adaptation to a Desert Environment.</title>
        <authorList>
            <person name="De Luca G."/>
            <person name="Barakat M."/>
            <person name="Ortet P."/>
            <person name="Fochesato S."/>
            <person name="Jourlin-Castelli C."/>
            <person name="Ansaldi M."/>
            <person name="Py B."/>
            <person name="Fichant G."/>
            <person name="Coutinho P.M."/>
            <person name="Voulhoux R."/>
            <person name="Bastien O."/>
            <person name="Marechal E."/>
            <person name="Henrissat B."/>
            <person name="Quentin Y."/>
            <person name="Noirot P."/>
            <person name="Filloux A."/>
            <person name="Mejean V."/>
            <person name="Dubow M.S."/>
            <person name="Barras F."/>
            <person name="Barbe V."/>
            <person name="Weissenbach J."/>
            <person name="Mihalcescu I."/>
            <person name="Vermeglio A."/>
            <person name="Achouak W."/>
            <person name="Heulin T."/>
        </authorList>
    </citation>
    <scope>NUCLEOTIDE SEQUENCE [LARGE SCALE GENOMIC DNA]</scope>
    <source>
        <strain evidence="5">ATCC BAA-407 / DSM 14655 / LMG 21543 / TTB310</strain>
    </source>
</reference>
<dbReference type="PROSITE" id="PS51257">
    <property type="entry name" value="PROKAR_LIPOPROTEIN"/>
    <property type="match status" value="1"/>
</dbReference>
<reference evidence="5" key="1">
    <citation type="submission" date="2006-01" db="EMBL/GenBank/DDBJ databases">
        <title>Genome of the cyst-dividing bacterium Ramlibacter tataouinensis.</title>
        <authorList>
            <person name="Barakat M."/>
            <person name="Ortet P."/>
            <person name="De Luca G."/>
            <person name="Jourlin-Castelli C."/>
            <person name="Ansaldi M."/>
            <person name="Py B."/>
            <person name="Fichant G."/>
            <person name="Coutinho P."/>
            <person name="Voulhoux R."/>
            <person name="Bastien O."/>
            <person name="Roy S."/>
            <person name="Marechal E."/>
            <person name="Henrissat B."/>
            <person name="Quentin Y."/>
            <person name="Noirot P."/>
            <person name="Filloux A."/>
            <person name="Mejean V."/>
            <person name="DuBow M."/>
            <person name="Barras F."/>
            <person name="Heulin T."/>
        </authorList>
    </citation>
    <scope>NUCLEOTIDE SEQUENCE [LARGE SCALE GENOMIC DNA]</scope>
    <source>
        <strain evidence="5">ATCC BAA-407 / DSM 14655 / LMG 21543 / TTB310</strain>
    </source>
</reference>
<dbReference type="eggNOG" id="COG2853">
    <property type="taxonomic scope" value="Bacteria"/>
</dbReference>
<dbReference type="PANTHER" id="PTHR30035:SF3">
    <property type="entry name" value="INTERMEMBRANE PHOSPHOLIPID TRANSPORT SYSTEM LIPOPROTEIN MLAA"/>
    <property type="match status" value="1"/>
</dbReference>
<feature type="compositionally biased region" description="Basic and acidic residues" evidence="3">
    <location>
        <begin position="223"/>
        <end position="236"/>
    </location>
</feature>
<dbReference type="InterPro" id="IPR007428">
    <property type="entry name" value="MlaA"/>
</dbReference>
<dbReference type="AlphaFoldDB" id="F5XYA3"/>
<dbReference type="PATRIC" id="fig|365046.3.peg.837"/>
<evidence type="ECO:0000313" key="4">
    <source>
        <dbReference type="EMBL" id="AEG91896.1"/>
    </source>
</evidence>
<name>F5XYA3_RAMTT</name>
<dbReference type="Proteomes" id="UP000008385">
    <property type="component" value="Chromosome"/>
</dbReference>
<organism evidence="4 5">
    <name type="scientific">Ramlibacter tataouinensis (strain ATCC BAA-407 / DSM 14655 / LMG 21543 / TTB310)</name>
    <dbReference type="NCBI Taxonomy" id="365046"/>
    <lineage>
        <taxon>Bacteria</taxon>
        <taxon>Pseudomonadati</taxon>
        <taxon>Pseudomonadota</taxon>
        <taxon>Betaproteobacteria</taxon>
        <taxon>Burkholderiales</taxon>
        <taxon>Comamonadaceae</taxon>
        <taxon>Ramlibacter</taxon>
    </lineage>
</organism>
<dbReference type="GO" id="GO:0016020">
    <property type="term" value="C:membrane"/>
    <property type="evidence" value="ECO:0007669"/>
    <property type="project" value="InterPro"/>
</dbReference>
<evidence type="ECO:0000256" key="3">
    <source>
        <dbReference type="SAM" id="MobiDB-lite"/>
    </source>
</evidence>
<proteinExistence type="inferred from homology"/>
<sequence>MNKQSDGVGWSARAALMAAALVLAGCAVGPDRRDPFENFNRKVSDFNESVDAVVLKPAATVYREALPPLVRTGVSNFFGNLSDAWSFVNSALQLKGQNAAENWMRLNVNTIFGLGGILDVASELGIERHREDFGQTLGSWGVPTGPYLVLPLLGPSTVRDTFALPVDNLGDPVAAVDPAGWRNSLYGLRVVNVRSNLLRASSVLEEAALDRYSFTRDAYLQRRRAEVQEGEPRSENDGSDAEGTEMARTPVNRPWLRLMGR</sequence>
<comment type="similarity">
    <text evidence="1">Belongs to the MlaA family.</text>
</comment>
<dbReference type="STRING" id="365046.Rta_08150"/>
<evidence type="ECO:0000256" key="1">
    <source>
        <dbReference type="ARBA" id="ARBA00010634"/>
    </source>
</evidence>
<accession>F5XYA3</accession>
<keyword evidence="2" id="KW-0732">Signal</keyword>
<feature type="region of interest" description="Disordered" evidence="3">
    <location>
        <begin position="223"/>
        <end position="253"/>
    </location>
</feature>
<dbReference type="EMBL" id="CP000245">
    <property type="protein sequence ID" value="AEG91896.1"/>
    <property type="molecule type" value="Genomic_DNA"/>
</dbReference>
<keyword evidence="4" id="KW-0449">Lipoprotein</keyword>
<gene>
    <name evidence="4" type="ordered locus">Rta_08150</name>
</gene>
<dbReference type="Pfam" id="PF04333">
    <property type="entry name" value="MlaA"/>
    <property type="match status" value="1"/>
</dbReference>
<dbReference type="HOGENOM" id="CLU_059326_1_1_4"/>
<evidence type="ECO:0000256" key="2">
    <source>
        <dbReference type="ARBA" id="ARBA00022729"/>
    </source>
</evidence>
<evidence type="ECO:0000313" key="5">
    <source>
        <dbReference type="Proteomes" id="UP000008385"/>
    </source>
</evidence>